<sequence length="247" mass="28136">MGYLLSGYSGSVFKPWSGFQAAMEFTLFQFKKPVLRRGKAKDNRACDNCRRRKIRCHTKDNETGCQFCTRMRFHCTYHDPVLKRGPKSSLLSRLNKQQTSSILNQVHDTLSMRAQEFRLPPHAVMGALAFFQRFGPANPTMPAQSFLHWLASPEPPQHLALLLHSLSCYHLKDNPSPLMEYHRKQAMALLRNPPNSPLVATCMSILNYDQVILPPLNVQPPSPENQRRLPPIHAILPPSLLPNPHLN</sequence>
<name>A0ACC2T5J4_9FUNG</name>
<organism evidence="1 2">
    <name type="scientific">Entomophthora muscae</name>
    <dbReference type="NCBI Taxonomy" id="34485"/>
    <lineage>
        <taxon>Eukaryota</taxon>
        <taxon>Fungi</taxon>
        <taxon>Fungi incertae sedis</taxon>
        <taxon>Zoopagomycota</taxon>
        <taxon>Entomophthoromycotina</taxon>
        <taxon>Entomophthoromycetes</taxon>
        <taxon>Entomophthorales</taxon>
        <taxon>Entomophthoraceae</taxon>
        <taxon>Entomophthora</taxon>
    </lineage>
</organism>
<comment type="caution">
    <text evidence="1">The sequence shown here is derived from an EMBL/GenBank/DDBJ whole genome shotgun (WGS) entry which is preliminary data.</text>
</comment>
<accession>A0ACC2T5J4</accession>
<proteinExistence type="predicted"/>
<evidence type="ECO:0000313" key="2">
    <source>
        <dbReference type="Proteomes" id="UP001165960"/>
    </source>
</evidence>
<gene>
    <name evidence="1" type="primary">RGT1_1</name>
    <name evidence="1" type="ORF">DSO57_1015617</name>
</gene>
<evidence type="ECO:0000313" key="1">
    <source>
        <dbReference type="EMBL" id="KAJ9069726.1"/>
    </source>
</evidence>
<protein>
    <submittedName>
        <fullName evidence="1">Glucose-responsive transcription factor</fullName>
    </submittedName>
</protein>
<dbReference type="EMBL" id="QTSX02003612">
    <property type="protein sequence ID" value="KAJ9069726.1"/>
    <property type="molecule type" value="Genomic_DNA"/>
</dbReference>
<reference evidence="1" key="1">
    <citation type="submission" date="2022-04" db="EMBL/GenBank/DDBJ databases">
        <title>Genome of the entomopathogenic fungus Entomophthora muscae.</title>
        <authorList>
            <person name="Elya C."/>
            <person name="Lovett B.R."/>
            <person name="Lee E."/>
            <person name="Macias A.M."/>
            <person name="Hajek A.E."/>
            <person name="De Bivort B.L."/>
            <person name="Kasson M.T."/>
            <person name="De Fine Licht H.H."/>
            <person name="Stajich J.E."/>
        </authorList>
    </citation>
    <scope>NUCLEOTIDE SEQUENCE</scope>
    <source>
        <strain evidence="1">Berkeley</strain>
    </source>
</reference>
<dbReference type="Proteomes" id="UP001165960">
    <property type="component" value="Unassembled WGS sequence"/>
</dbReference>
<keyword evidence="2" id="KW-1185">Reference proteome</keyword>